<evidence type="ECO:0000256" key="1">
    <source>
        <dbReference type="SAM" id="MobiDB-lite"/>
    </source>
</evidence>
<feature type="region of interest" description="Disordered" evidence="1">
    <location>
        <begin position="70"/>
        <end position="166"/>
    </location>
</feature>
<accession>A0A6L2NGF5</accession>
<dbReference type="EMBL" id="BKCJ010008833">
    <property type="protein sequence ID" value="GEU84162.1"/>
    <property type="molecule type" value="Genomic_DNA"/>
</dbReference>
<gene>
    <name evidence="2" type="ORF">Tci_056140</name>
</gene>
<reference evidence="2" key="1">
    <citation type="journal article" date="2019" name="Sci. Rep.">
        <title>Draft genome of Tanacetum cinerariifolium, the natural source of mosquito coil.</title>
        <authorList>
            <person name="Yamashiro T."/>
            <person name="Shiraishi A."/>
            <person name="Satake H."/>
            <person name="Nakayama K."/>
        </authorList>
    </citation>
    <scope>NUCLEOTIDE SEQUENCE</scope>
</reference>
<feature type="compositionally biased region" description="Basic and acidic residues" evidence="1">
    <location>
        <begin position="144"/>
        <end position="156"/>
    </location>
</feature>
<feature type="compositionally biased region" description="Acidic residues" evidence="1">
    <location>
        <begin position="133"/>
        <end position="142"/>
    </location>
</feature>
<feature type="compositionally biased region" description="Polar residues" evidence="1">
    <location>
        <begin position="457"/>
        <end position="469"/>
    </location>
</feature>
<feature type="compositionally biased region" description="Acidic residues" evidence="1">
    <location>
        <begin position="74"/>
        <end position="111"/>
    </location>
</feature>
<feature type="region of interest" description="Disordered" evidence="1">
    <location>
        <begin position="443"/>
        <end position="501"/>
    </location>
</feature>
<dbReference type="AlphaFoldDB" id="A0A6L2NGF5"/>
<feature type="compositionally biased region" description="Acidic residues" evidence="1">
    <location>
        <begin position="157"/>
        <end position="166"/>
    </location>
</feature>
<proteinExistence type="predicted"/>
<protein>
    <submittedName>
        <fullName evidence="2">Uncharacterized protein</fullName>
    </submittedName>
</protein>
<name>A0A6L2NGF5_TANCI</name>
<comment type="caution">
    <text evidence="2">The sequence shown here is derived from an EMBL/GenBank/DDBJ whole genome shotgun (WGS) entry which is preliminary data.</text>
</comment>
<evidence type="ECO:0000313" key="2">
    <source>
        <dbReference type="EMBL" id="GEU84162.1"/>
    </source>
</evidence>
<organism evidence="2">
    <name type="scientific">Tanacetum cinerariifolium</name>
    <name type="common">Dalmatian daisy</name>
    <name type="synonym">Chrysanthemum cinerariifolium</name>
    <dbReference type="NCBI Taxonomy" id="118510"/>
    <lineage>
        <taxon>Eukaryota</taxon>
        <taxon>Viridiplantae</taxon>
        <taxon>Streptophyta</taxon>
        <taxon>Embryophyta</taxon>
        <taxon>Tracheophyta</taxon>
        <taxon>Spermatophyta</taxon>
        <taxon>Magnoliopsida</taxon>
        <taxon>eudicotyledons</taxon>
        <taxon>Gunneridae</taxon>
        <taxon>Pentapetalae</taxon>
        <taxon>asterids</taxon>
        <taxon>campanulids</taxon>
        <taxon>Asterales</taxon>
        <taxon>Asteraceae</taxon>
        <taxon>Asteroideae</taxon>
        <taxon>Anthemideae</taxon>
        <taxon>Anthemidinae</taxon>
        <taxon>Tanacetum</taxon>
    </lineage>
</organism>
<sequence length="838" mass="96341">MNPSAADKISLDNALVALEVRLTIGKCNSIIAFTNPQRKATYQVTLDALKLSPCYPAFLITARVPETYMHHGEEDDDDEDDTEDDDGHDDGDDSDSNGNNDDDGNDDDSDQESIKSDRYENPNLNQSNKEHKEEEEEEENVDEFTNKEDDADNAKEENEEELDDAEELYKDANVNLKKEDVEITDVEQGGADQHNVSQESGFEQEEEYAHVTLTTVHDTQKTKGPMKSSSISSDFTKKLLNFENVSPGDNEISSLMDTIIRHEEPSNQTSFLYTITVTIILEITSAFTTTILPLPHSFNPLLQQATPTPTPITSEVTTLFPALLDFAFVFRFNDRVTNLERDLSDIKQVDQKEALADSREYIDLIDTTVRAIINEEVKTQLPHILSQAVLEFATLVIEQNVTKSLKILIDKMKEHTSYLSADYKKELYDALIKPYNTDNDLFDTYEEPSDIVGDSGVQHNQEFDTGNNDEQPDDEAASKVDWFKKPKQPPTPDPDWNKRQHVDFRPPKTWISNIANAKNPPTSFDELMDTPSDFSVLVMNRLKITNLAQEILAGPTFNLLKGTCKSCTELEYHFKECFKAATKRLDWHNSEGKQYSFDLHKPLLLISNHQGRHVIPFDYFINNDMEYLKGGSLSRKYSTPYQRQRLLLMRSNGLKTCNQVSSKDVYSRKHIIAVTSLKIIKRYDYDHLDEIDVHREDQQLYKCKEGVESYQKKLNLPKPNTLRSNLRNRLAYTAYSDPKGVIYIDQDNKNRLMRTDELHKFSVGMLNSVWIALHDITLGIRMKYLPKRKWSGIDKRRARVMIQDIDKQLFQRRLMRNLEKFVGGRVYGEDFRLLERTI</sequence>